<protein>
    <submittedName>
        <fullName evidence="2">Uncharacterized protein</fullName>
    </submittedName>
</protein>
<feature type="transmembrane region" description="Helical" evidence="1">
    <location>
        <begin position="29"/>
        <end position="50"/>
    </location>
</feature>
<evidence type="ECO:0000313" key="3">
    <source>
        <dbReference type="Proteomes" id="UP001282284"/>
    </source>
</evidence>
<dbReference type="EMBL" id="JAUBDI010000004">
    <property type="protein sequence ID" value="MDW0112768.1"/>
    <property type="molecule type" value="Genomic_DNA"/>
</dbReference>
<keyword evidence="1" id="KW-0472">Membrane</keyword>
<organism evidence="2 3">
    <name type="scientific">Sporosarcina saromensis</name>
    <dbReference type="NCBI Taxonomy" id="359365"/>
    <lineage>
        <taxon>Bacteria</taxon>
        <taxon>Bacillati</taxon>
        <taxon>Bacillota</taxon>
        <taxon>Bacilli</taxon>
        <taxon>Bacillales</taxon>
        <taxon>Caryophanaceae</taxon>
        <taxon>Sporosarcina</taxon>
    </lineage>
</organism>
<keyword evidence="3" id="KW-1185">Reference proteome</keyword>
<sequence length="63" mass="7161">MSIMNMPKYIDVALIIFLSYFAFDRFTTGQTGIGIMFSVLALLNVFVLTVKIKQDKKQANEPK</sequence>
<name>A0ABU4G707_9BACL</name>
<proteinExistence type="predicted"/>
<keyword evidence="1" id="KW-1133">Transmembrane helix</keyword>
<dbReference type="Proteomes" id="UP001282284">
    <property type="component" value="Unassembled WGS sequence"/>
</dbReference>
<keyword evidence="1" id="KW-0812">Transmembrane</keyword>
<comment type="caution">
    <text evidence="2">The sequence shown here is derived from an EMBL/GenBank/DDBJ whole genome shotgun (WGS) entry which is preliminary data.</text>
</comment>
<evidence type="ECO:0000256" key="1">
    <source>
        <dbReference type="SAM" id="Phobius"/>
    </source>
</evidence>
<dbReference type="RefSeq" id="WP_317942680.1">
    <property type="nucleotide sequence ID" value="NZ_JAUBDI010000004.1"/>
</dbReference>
<gene>
    <name evidence="2" type="ORF">QT711_06190</name>
</gene>
<accession>A0ABU4G707</accession>
<reference evidence="2 3" key="1">
    <citation type="submission" date="2023-06" db="EMBL/GenBank/DDBJ databases">
        <title>Sporosarcina sp. nov., isolated from Korean traditional fermented seafood 'Jeotgal'.</title>
        <authorList>
            <person name="Yang A.I."/>
            <person name="Shin N.-R."/>
        </authorList>
    </citation>
    <scope>NUCLEOTIDE SEQUENCE [LARGE SCALE GENOMIC DNA]</scope>
    <source>
        <strain evidence="2 3">KCTC13119</strain>
    </source>
</reference>
<evidence type="ECO:0000313" key="2">
    <source>
        <dbReference type="EMBL" id="MDW0112768.1"/>
    </source>
</evidence>